<evidence type="ECO:0000256" key="5">
    <source>
        <dbReference type="ARBA" id="ARBA00022679"/>
    </source>
</evidence>
<evidence type="ECO:0000256" key="9">
    <source>
        <dbReference type="ARBA" id="ARBA00022786"/>
    </source>
</evidence>
<dbReference type="GO" id="GO:0061630">
    <property type="term" value="F:ubiquitin protein ligase activity"/>
    <property type="evidence" value="ECO:0007669"/>
    <property type="project" value="UniProtKB-EC"/>
</dbReference>
<keyword evidence="12 15" id="KW-0472">Membrane</keyword>
<dbReference type="PANTHER" id="PTHR46913:SF1">
    <property type="entry name" value="RING-H2 FINGER PROTEIN ATL16"/>
    <property type="match status" value="1"/>
</dbReference>
<evidence type="ECO:0000256" key="4">
    <source>
        <dbReference type="ARBA" id="ARBA00012483"/>
    </source>
</evidence>
<organism evidence="17 18">
    <name type="scientific">Crotalaria pallida</name>
    <name type="common">Smooth rattlebox</name>
    <name type="synonym">Crotalaria striata</name>
    <dbReference type="NCBI Taxonomy" id="3830"/>
    <lineage>
        <taxon>Eukaryota</taxon>
        <taxon>Viridiplantae</taxon>
        <taxon>Streptophyta</taxon>
        <taxon>Embryophyta</taxon>
        <taxon>Tracheophyta</taxon>
        <taxon>Spermatophyta</taxon>
        <taxon>Magnoliopsida</taxon>
        <taxon>eudicotyledons</taxon>
        <taxon>Gunneridae</taxon>
        <taxon>Pentapetalae</taxon>
        <taxon>rosids</taxon>
        <taxon>fabids</taxon>
        <taxon>Fabales</taxon>
        <taxon>Fabaceae</taxon>
        <taxon>Papilionoideae</taxon>
        <taxon>50 kb inversion clade</taxon>
        <taxon>genistoids sensu lato</taxon>
        <taxon>core genistoids</taxon>
        <taxon>Crotalarieae</taxon>
        <taxon>Crotalaria</taxon>
    </lineage>
</organism>
<dbReference type="Proteomes" id="UP001372338">
    <property type="component" value="Unassembled WGS sequence"/>
</dbReference>
<comment type="catalytic activity">
    <reaction evidence="1">
        <text>S-ubiquitinyl-[E2 ubiquitin-conjugating enzyme]-L-cysteine + [acceptor protein]-L-lysine = [E2 ubiquitin-conjugating enzyme]-L-cysteine + N(6)-ubiquitinyl-[acceptor protein]-L-lysine.</text>
        <dbReference type="EC" id="2.3.2.27"/>
    </reaction>
</comment>
<evidence type="ECO:0000256" key="11">
    <source>
        <dbReference type="ARBA" id="ARBA00022989"/>
    </source>
</evidence>
<dbReference type="EC" id="2.3.2.27" evidence="4"/>
<dbReference type="InterPro" id="IPR044600">
    <property type="entry name" value="ATL1/ATL16-like"/>
</dbReference>
<evidence type="ECO:0000256" key="1">
    <source>
        <dbReference type="ARBA" id="ARBA00000900"/>
    </source>
</evidence>
<sequence length="130" mass="15037">MLHKLYNRYSTDAEADADAEQGNYKFDESETDCCVVCLCQVSKGKKVRTLAGCNHSFHADCIGAWLKDHNTCPLCRNKISNHHNPYNYKLQDQVLRHSMILTFMIFSDILFFILYMTLPASVREDFPLDH</sequence>
<keyword evidence="8 14" id="KW-0863">Zinc-finger</keyword>
<dbReference type="SUPFAM" id="SSF57850">
    <property type="entry name" value="RING/U-box"/>
    <property type="match status" value="1"/>
</dbReference>
<dbReference type="AlphaFoldDB" id="A0AAN9EIY6"/>
<dbReference type="EMBL" id="JAYWIO010000005">
    <property type="protein sequence ID" value="KAK7258389.1"/>
    <property type="molecule type" value="Genomic_DNA"/>
</dbReference>
<evidence type="ECO:0000256" key="12">
    <source>
        <dbReference type="ARBA" id="ARBA00023136"/>
    </source>
</evidence>
<dbReference type="InterPro" id="IPR013083">
    <property type="entry name" value="Znf_RING/FYVE/PHD"/>
</dbReference>
<dbReference type="GO" id="GO:0008270">
    <property type="term" value="F:zinc ion binding"/>
    <property type="evidence" value="ECO:0007669"/>
    <property type="project" value="UniProtKB-KW"/>
</dbReference>
<keyword evidence="5" id="KW-0808">Transferase</keyword>
<comment type="caution">
    <text evidence="17">The sequence shown here is derived from an EMBL/GenBank/DDBJ whole genome shotgun (WGS) entry which is preliminary data.</text>
</comment>
<evidence type="ECO:0000313" key="17">
    <source>
        <dbReference type="EMBL" id="KAK7258389.1"/>
    </source>
</evidence>
<evidence type="ECO:0000256" key="3">
    <source>
        <dbReference type="ARBA" id="ARBA00004906"/>
    </source>
</evidence>
<keyword evidence="11 15" id="KW-1133">Transmembrane helix</keyword>
<evidence type="ECO:0000256" key="14">
    <source>
        <dbReference type="PROSITE-ProRule" id="PRU00175"/>
    </source>
</evidence>
<evidence type="ECO:0000313" key="18">
    <source>
        <dbReference type="Proteomes" id="UP001372338"/>
    </source>
</evidence>
<accession>A0AAN9EIY6</accession>
<evidence type="ECO:0000256" key="10">
    <source>
        <dbReference type="ARBA" id="ARBA00022833"/>
    </source>
</evidence>
<dbReference type="GO" id="GO:0016567">
    <property type="term" value="P:protein ubiquitination"/>
    <property type="evidence" value="ECO:0007669"/>
    <property type="project" value="InterPro"/>
</dbReference>
<comment type="subcellular location">
    <subcellularLocation>
        <location evidence="2">Membrane</location>
        <topology evidence="2">Single-pass membrane protein</topology>
    </subcellularLocation>
</comment>
<feature type="domain" description="RING-type" evidence="16">
    <location>
        <begin position="34"/>
        <end position="76"/>
    </location>
</feature>
<keyword evidence="7" id="KW-0479">Metal-binding</keyword>
<comment type="similarity">
    <text evidence="13">Belongs to the RING-type zinc finger family. ATL subfamily.</text>
</comment>
<dbReference type="PANTHER" id="PTHR46913">
    <property type="entry name" value="RING-H2 FINGER PROTEIN ATL16"/>
    <property type="match status" value="1"/>
</dbReference>
<comment type="pathway">
    <text evidence="3">Protein modification; protein ubiquitination.</text>
</comment>
<evidence type="ECO:0000256" key="13">
    <source>
        <dbReference type="ARBA" id="ARBA00024209"/>
    </source>
</evidence>
<dbReference type="SMART" id="SM00184">
    <property type="entry name" value="RING"/>
    <property type="match status" value="1"/>
</dbReference>
<gene>
    <name evidence="17" type="ORF">RIF29_23963</name>
</gene>
<keyword evidence="6 15" id="KW-0812">Transmembrane</keyword>
<evidence type="ECO:0000256" key="2">
    <source>
        <dbReference type="ARBA" id="ARBA00004167"/>
    </source>
</evidence>
<evidence type="ECO:0000256" key="15">
    <source>
        <dbReference type="SAM" id="Phobius"/>
    </source>
</evidence>
<evidence type="ECO:0000259" key="16">
    <source>
        <dbReference type="PROSITE" id="PS50089"/>
    </source>
</evidence>
<keyword evidence="10" id="KW-0862">Zinc</keyword>
<dbReference type="PROSITE" id="PS50089">
    <property type="entry name" value="ZF_RING_2"/>
    <property type="match status" value="1"/>
</dbReference>
<keyword evidence="9" id="KW-0833">Ubl conjugation pathway</keyword>
<evidence type="ECO:0000256" key="8">
    <source>
        <dbReference type="ARBA" id="ARBA00022771"/>
    </source>
</evidence>
<dbReference type="GO" id="GO:0016020">
    <property type="term" value="C:membrane"/>
    <property type="evidence" value="ECO:0007669"/>
    <property type="project" value="UniProtKB-SubCell"/>
</dbReference>
<protein>
    <recommendedName>
        <fullName evidence="4">RING-type E3 ubiquitin transferase</fullName>
        <ecNumber evidence="4">2.3.2.27</ecNumber>
    </recommendedName>
</protein>
<dbReference type="InterPro" id="IPR001841">
    <property type="entry name" value="Znf_RING"/>
</dbReference>
<reference evidence="17 18" key="1">
    <citation type="submission" date="2024-01" db="EMBL/GenBank/DDBJ databases">
        <title>The genomes of 5 underutilized Papilionoideae crops provide insights into root nodulation and disease resistanc.</title>
        <authorList>
            <person name="Yuan L."/>
        </authorList>
    </citation>
    <scope>NUCLEOTIDE SEQUENCE [LARGE SCALE GENOMIC DNA]</scope>
    <source>
        <strain evidence="17">ZHUSHIDOU_FW_LH</strain>
        <tissue evidence="17">Leaf</tissue>
    </source>
</reference>
<dbReference type="Pfam" id="PF13639">
    <property type="entry name" value="zf-RING_2"/>
    <property type="match status" value="1"/>
</dbReference>
<proteinExistence type="inferred from homology"/>
<feature type="transmembrane region" description="Helical" evidence="15">
    <location>
        <begin position="99"/>
        <end position="118"/>
    </location>
</feature>
<name>A0AAN9EIY6_CROPI</name>
<keyword evidence="18" id="KW-1185">Reference proteome</keyword>
<evidence type="ECO:0000256" key="7">
    <source>
        <dbReference type="ARBA" id="ARBA00022723"/>
    </source>
</evidence>
<evidence type="ECO:0000256" key="6">
    <source>
        <dbReference type="ARBA" id="ARBA00022692"/>
    </source>
</evidence>
<dbReference type="Gene3D" id="3.30.40.10">
    <property type="entry name" value="Zinc/RING finger domain, C3HC4 (zinc finger)"/>
    <property type="match status" value="1"/>
</dbReference>